<evidence type="ECO:0000256" key="8">
    <source>
        <dbReference type="ARBA" id="ARBA00023136"/>
    </source>
</evidence>
<dbReference type="InterPro" id="IPR000276">
    <property type="entry name" value="GPCR_Rhodpsn"/>
</dbReference>
<keyword evidence="3" id="KW-0716">Sensory transduction</keyword>
<comment type="subcellular location">
    <subcellularLocation>
        <location evidence="1">Cell membrane</location>
        <topology evidence="1">Multi-pass membrane protein</topology>
    </subcellularLocation>
</comment>
<keyword evidence="6 11" id="KW-1133">Transmembrane helix</keyword>
<keyword evidence="10" id="KW-0807">Transducer</keyword>
<keyword evidence="4 11" id="KW-0812">Transmembrane</keyword>
<dbReference type="AlphaFoldDB" id="A0AA41MXH7"/>
<evidence type="ECO:0000256" key="4">
    <source>
        <dbReference type="ARBA" id="ARBA00022692"/>
    </source>
</evidence>
<accession>A0AA41MXH7</accession>
<dbReference type="SUPFAM" id="SSF81321">
    <property type="entry name" value="Family A G protein-coupled receptor-like"/>
    <property type="match status" value="1"/>
</dbReference>
<dbReference type="PROSITE" id="PS50262">
    <property type="entry name" value="G_PROTEIN_RECEP_F1_2"/>
    <property type="match status" value="1"/>
</dbReference>
<evidence type="ECO:0000259" key="12">
    <source>
        <dbReference type="PROSITE" id="PS50262"/>
    </source>
</evidence>
<dbReference type="EMBL" id="JAATJV010370418">
    <property type="protein sequence ID" value="MBZ3879866.1"/>
    <property type="molecule type" value="Genomic_DNA"/>
</dbReference>
<reference evidence="13" key="1">
    <citation type="submission" date="2020-03" db="EMBL/GenBank/DDBJ databases">
        <title>Studies in the Genomics of Life Span.</title>
        <authorList>
            <person name="Glass D."/>
        </authorList>
    </citation>
    <scope>NUCLEOTIDE SEQUENCE</scope>
    <source>
        <strain evidence="13">SUZIE</strain>
        <tissue evidence="13">Muscle</tissue>
    </source>
</reference>
<dbReference type="InterPro" id="IPR047132">
    <property type="entry name" value="Olfact_rcpt_6C-like"/>
</dbReference>
<proteinExistence type="predicted"/>
<feature type="transmembrane region" description="Helical" evidence="11">
    <location>
        <begin position="120"/>
        <end position="140"/>
    </location>
</feature>
<keyword evidence="7" id="KW-0297">G-protein coupled receptor</keyword>
<dbReference type="Pfam" id="PF00001">
    <property type="entry name" value="7tm_1"/>
    <property type="match status" value="1"/>
</dbReference>
<keyword evidence="5" id="KW-0552">Olfaction</keyword>
<keyword evidence="9 13" id="KW-0675">Receptor</keyword>
<dbReference type="GO" id="GO:0004984">
    <property type="term" value="F:olfactory receptor activity"/>
    <property type="evidence" value="ECO:0007669"/>
    <property type="project" value="InterPro"/>
</dbReference>
<comment type="caution">
    <text evidence="13">The sequence shown here is derived from an EMBL/GenBank/DDBJ whole genome shotgun (WGS) entry which is preliminary data.</text>
</comment>
<dbReference type="GO" id="GO:0005886">
    <property type="term" value="C:plasma membrane"/>
    <property type="evidence" value="ECO:0007669"/>
    <property type="project" value="UniProtKB-SubCell"/>
</dbReference>
<evidence type="ECO:0000256" key="10">
    <source>
        <dbReference type="ARBA" id="ARBA00023224"/>
    </source>
</evidence>
<dbReference type="GO" id="GO:0004930">
    <property type="term" value="F:G protein-coupled receptor activity"/>
    <property type="evidence" value="ECO:0007669"/>
    <property type="project" value="UniProtKB-KW"/>
</dbReference>
<evidence type="ECO:0000256" key="1">
    <source>
        <dbReference type="ARBA" id="ARBA00004651"/>
    </source>
</evidence>
<keyword evidence="8 11" id="KW-0472">Membrane</keyword>
<evidence type="ECO:0000256" key="7">
    <source>
        <dbReference type="ARBA" id="ARBA00023040"/>
    </source>
</evidence>
<dbReference type="InterPro" id="IPR017452">
    <property type="entry name" value="GPCR_Rhodpsn_7TM"/>
</dbReference>
<feature type="transmembrane region" description="Helical" evidence="11">
    <location>
        <begin position="60"/>
        <end position="78"/>
    </location>
</feature>
<protein>
    <submittedName>
        <fullName evidence="13">Olfactory receptor 6V1</fullName>
    </submittedName>
</protein>
<dbReference type="Gene3D" id="1.20.1070.10">
    <property type="entry name" value="Rhodopsin 7-helix transmembrane proteins"/>
    <property type="match status" value="1"/>
</dbReference>
<evidence type="ECO:0000256" key="11">
    <source>
        <dbReference type="SAM" id="Phobius"/>
    </source>
</evidence>
<evidence type="ECO:0000256" key="5">
    <source>
        <dbReference type="ARBA" id="ARBA00022725"/>
    </source>
</evidence>
<feature type="domain" description="G-protein coupled receptors family 1 profile" evidence="12">
    <location>
        <begin position="1"/>
        <end position="142"/>
    </location>
</feature>
<name>A0AA41MXH7_SCICA</name>
<evidence type="ECO:0000313" key="13">
    <source>
        <dbReference type="EMBL" id="MBZ3879866.1"/>
    </source>
</evidence>
<evidence type="ECO:0000256" key="3">
    <source>
        <dbReference type="ARBA" id="ARBA00022606"/>
    </source>
</evidence>
<evidence type="ECO:0000313" key="14">
    <source>
        <dbReference type="Proteomes" id="UP001166674"/>
    </source>
</evidence>
<keyword evidence="14" id="KW-1185">Reference proteome</keyword>
<keyword evidence="2" id="KW-1003">Cell membrane</keyword>
<organism evidence="13 14">
    <name type="scientific">Sciurus carolinensis</name>
    <name type="common">Eastern gray squirrel</name>
    <dbReference type="NCBI Taxonomy" id="30640"/>
    <lineage>
        <taxon>Eukaryota</taxon>
        <taxon>Metazoa</taxon>
        <taxon>Chordata</taxon>
        <taxon>Craniata</taxon>
        <taxon>Vertebrata</taxon>
        <taxon>Euteleostomi</taxon>
        <taxon>Mammalia</taxon>
        <taxon>Eutheria</taxon>
        <taxon>Euarchontoglires</taxon>
        <taxon>Glires</taxon>
        <taxon>Rodentia</taxon>
        <taxon>Sciuromorpha</taxon>
        <taxon>Sciuridae</taxon>
        <taxon>Sciurinae</taxon>
        <taxon>Sciurini</taxon>
        <taxon>Sciurus</taxon>
    </lineage>
</organism>
<sequence>MLADLLSTHKNMSLTECLIQSFSCFSLGGIDFLIPTVMAFDCYVAICCPLHYATIMNGPVYVKLVMACWVAGFFSTISPTLQKTQFWFCGSKVTDHHFCDTAPILQLSCSNTCHLECRDFFLSLLFVLTTMVLTVVSYIFTVANEKLKEVIEDAKKDTPQRPSCPLKKGLVTTCMVMRTKDSGTLQGDH</sequence>
<evidence type="ECO:0000256" key="6">
    <source>
        <dbReference type="ARBA" id="ARBA00022989"/>
    </source>
</evidence>
<dbReference type="PRINTS" id="PR00245">
    <property type="entry name" value="OLFACTORYR"/>
</dbReference>
<dbReference type="Proteomes" id="UP001166674">
    <property type="component" value="Unassembled WGS sequence"/>
</dbReference>
<dbReference type="PANTHER" id="PTHR26454">
    <property type="entry name" value="OLFACTORY RECEPTOR"/>
    <property type="match status" value="1"/>
</dbReference>
<dbReference type="PANTHER" id="PTHR26454:SF167">
    <property type="entry name" value="OLFACTORY RECEPTOR"/>
    <property type="match status" value="1"/>
</dbReference>
<gene>
    <name evidence="13" type="ORF">SUZIE_155080</name>
</gene>
<evidence type="ECO:0000256" key="9">
    <source>
        <dbReference type="ARBA" id="ARBA00023170"/>
    </source>
</evidence>
<evidence type="ECO:0000256" key="2">
    <source>
        <dbReference type="ARBA" id="ARBA00022475"/>
    </source>
</evidence>
<dbReference type="InterPro" id="IPR000725">
    <property type="entry name" value="Olfact_rcpt"/>
</dbReference>